<evidence type="ECO:0000313" key="2">
    <source>
        <dbReference type="EMBL" id="GBM94407.1"/>
    </source>
</evidence>
<name>A0A4Y2JX61_ARAVE</name>
<evidence type="ECO:0000256" key="1">
    <source>
        <dbReference type="SAM" id="MobiDB-lite"/>
    </source>
</evidence>
<dbReference type="EMBL" id="BGPR01003966">
    <property type="protein sequence ID" value="GBM94407.1"/>
    <property type="molecule type" value="Genomic_DNA"/>
</dbReference>
<protein>
    <submittedName>
        <fullName evidence="2">Uncharacterized protein</fullName>
    </submittedName>
</protein>
<dbReference type="Proteomes" id="UP000499080">
    <property type="component" value="Unassembled WGS sequence"/>
</dbReference>
<evidence type="ECO:0000313" key="3">
    <source>
        <dbReference type="Proteomes" id="UP000499080"/>
    </source>
</evidence>
<feature type="compositionally biased region" description="Polar residues" evidence="1">
    <location>
        <begin position="1"/>
        <end position="10"/>
    </location>
</feature>
<accession>A0A4Y2JX61</accession>
<gene>
    <name evidence="2" type="ORF">AVEN_122524_1</name>
</gene>
<sequence>MLWRPQSTPRTVVKQDVVDRNPGSSKRAPTAARESSRRILWLLLQRQSLHPFNLQRAQLLQSYEHQWSVDFEHWFPQKSSDDLQFPGSVLLSYEPYCENIGVYIKIPK</sequence>
<comment type="caution">
    <text evidence="2">The sequence shown here is derived from an EMBL/GenBank/DDBJ whole genome shotgun (WGS) entry which is preliminary data.</text>
</comment>
<organism evidence="2 3">
    <name type="scientific">Araneus ventricosus</name>
    <name type="common">Orbweaver spider</name>
    <name type="synonym">Epeira ventricosa</name>
    <dbReference type="NCBI Taxonomy" id="182803"/>
    <lineage>
        <taxon>Eukaryota</taxon>
        <taxon>Metazoa</taxon>
        <taxon>Ecdysozoa</taxon>
        <taxon>Arthropoda</taxon>
        <taxon>Chelicerata</taxon>
        <taxon>Arachnida</taxon>
        <taxon>Araneae</taxon>
        <taxon>Araneomorphae</taxon>
        <taxon>Entelegynae</taxon>
        <taxon>Araneoidea</taxon>
        <taxon>Araneidae</taxon>
        <taxon>Araneus</taxon>
    </lineage>
</organism>
<feature type="region of interest" description="Disordered" evidence="1">
    <location>
        <begin position="1"/>
        <end position="32"/>
    </location>
</feature>
<reference evidence="2 3" key="1">
    <citation type="journal article" date="2019" name="Sci. Rep.">
        <title>Orb-weaving spider Araneus ventricosus genome elucidates the spidroin gene catalogue.</title>
        <authorList>
            <person name="Kono N."/>
            <person name="Nakamura H."/>
            <person name="Ohtoshi R."/>
            <person name="Moran D.A.P."/>
            <person name="Shinohara A."/>
            <person name="Yoshida Y."/>
            <person name="Fujiwara M."/>
            <person name="Mori M."/>
            <person name="Tomita M."/>
            <person name="Arakawa K."/>
        </authorList>
    </citation>
    <scope>NUCLEOTIDE SEQUENCE [LARGE SCALE GENOMIC DNA]</scope>
</reference>
<proteinExistence type="predicted"/>
<dbReference type="AlphaFoldDB" id="A0A4Y2JX61"/>
<keyword evidence="3" id="KW-1185">Reference proteome</keyword>